<accession>A0A2S5GAA0</accession>
<keyword evidence="2" id="KW-1185">Reference proteome</keyword>
<name>A0A2S5GAA0_9BACL</name>
<reference evidence="1 2" key="1">
    <citation type="submission" date="2018-02" db="EMBL/GenBank/DDBJ databases">
        <title>Jeotgalibacillus proteolyticum sp. nov. a protease producing bacterium isolated from ocean sediments of Laizhou Bay.</title>
        <authorList>
            <person name="Li Y."/>
        </authorList>
    </citation>
    <scope>NUCLEOTIDE SEQUENCE [LARGE SCALE GENOMIC DNA]</scope>
    <source>
        <strain evidence="1 2">22-7</strain>
    </source>
</reference>
<gene>
    <name evidence="1" type="ORF">C4B60_15500</name>
</gene>
<evidence type="ECO:0000313" key="2">
    <source>
        <dbReference type="Proteomes" id="UP000239047"/>
    </source>
</evidence>
<dbReference type="AlphaFoldDB" id="A0A2S5GAA0"/>
<dbReference type="EMBL" id="PREZ01000005">
    <property type="protein sequence ID" value="PPA69928.1"/>
    <property type="molecule type" value="Genomic_DNA"/>
</dbReference>
<sequence>MKGLHLNFSRVSPAFRSVNGFEITLKNVYTKITTLLFLTIPFKTRGITYYFQNAPGMNTVD</sequence>
<protein>
    <submittedName>
        <fullName evidence="1">Uncharacterized protein</fullName>
    </submittedName>
</protein>
<proteinExistence type="predicted"/>
<comment type="caution">
    <text evidence="1">The sequence shown here is derived from an EMBL/GenBank/DDBJ whole genome shotgun (WGS) entry which is preliminary data.</text>
</comment>
<evidence type="ECO:0000313" key="1">
    <source>
        <dbReference type="EMBL" id="PPA69928.1"/>
    </source>
</evidence>
<dbReference type="Proteomes" id="UP000239047">
    <property type="component" value="Unassembled WGS sequence"/>
</dbReference>
<organism evidence="1 2">
    <name type="scientific">Jeotgalibacillus proteolyticus</name>
    <dbReference type="NCBI Taxonomy" id="2082395"/>
    <lineage>
        <taxon>Bacteria</taxon>
        <taxon>Bacillati</taxon>
        <taxon>Bacillota</taxon>
        <taxon>Bacilli</taxon>
        <taxon>Bacillales</taxon>
        <taxon>Caryophanaceae</taxon>
        <taxon>Jeotgalibacillus</taxon>
    </lineage>
</organism>